<feature type="transmembrane region" description="Helical" evidence="10">
    <location>
        <begin position="242"/>
        <end position="264"/>
    </location>
</feature>
<sequence length="804" mass="90536">MAHVHPTFFSPDTNTSANKYEIVCQYKSKAAINSRSMWFGDDPLKFTLPILMFQLILFMFLSRSLHYVLRPLRQPKFICNIIVGIIMGPSVLGRNKSFMNMMFPKGEMLVVNVLSTLATIYFVFLIPVKMNRNLLRWPSKKALNIGIICFLIPFIVTNSIGLYLSRFIDDGLGPFYFFVGASLSITAFPVLAYTISEYNLVNTEIGRLALSSSVVNDILGYFFMALYIVIHQTSLSNSLLTFMILIALAIFVIFMLPPGILWINRTHTKGRPINQIFITVILLGVLIFTTFGEMIGASAVDVPLMLGFAIPEGSPIGIALAETIDTMLEDFLLPFFYIRLGLSIDVYQIKDMKNFEMLQSIIVIGYTAKLVATMIPSLFCNLSVKHSLSLSLMMNIRGLIEMVTFINWRAKELIDDQSMAILTLSTIIVTSIVTPLATIFLDSSNHFVAKTNGTIQNAIMDPEFRVLTCIHGEEDVHAIITLLETSHPTSFSAISAYVLHLVELVGRVIPVTYCQTISKQMLESNDFDPTTAAFRNYSNNSNGCFCFQPCTVVAPYKTMHKDICTLALQKRAALIIIPSRKNHSFIGGGVSATNSSINKLNRNVLLNAPCTVGILVHRGHHSLAAVRDYFAYRYSILVIFLGGTDDREALAYCTRMSTHPGVSVTVVRFMLCETNRDKNDENERMMDDFVVHEFKLHNIRNERAVYCEKVVEDMEQVFYGIRSLRFNNYHLVMVGRRHNTNLMNDTAMENWIENSELGVIGDMLESSDFATSVASILVVQQCVMVDGDCFNWKTESSHYMHWCS</sequence>
<evidence type="ECO:0000256" key="7">
    <source>
        <dbReference type="ARBA" id="ARBA00023065"/>
    </source>
</evidence>
<feature type="transmembrane region" description="Helical" evidence="10">
    <location>
        <begin position="420"/>
        <end position="441"/>
    </location>
</feature>
<dbReference type="GO" id="GO:0016020">
    <property type="term" value="C:membrane"/>
    <property type="evidence" value="ECO:0007669"/>
    <property type="project" value="UniProtKB-SubCell"/>
</dbReference>
<feature type="domain" description="Cation/H+ exchanger transmembrane" evidence="11">
    <location>
        <begin position="61"/>
        <end position="437"/>
    </location>
</feature>
<evidence type="ECO:0000256" key="3">
    <source>
        <dbReference type="ARBA" id="ARBA00022538"/>
    </source>
</evidence>
<keyword evidence="15" id="KW-1185">Reference proteome</keyword>
<feature type="transmembrane region" description="Helical" evidence="10">
    <location>
        <begin position="276"/>
        <end position="297"/>
    </location>
</feature>
<evidence type="ECO:0000256" key="6">
    <source>
        <dbReference type="ARBA" id="ARBA00022989"/>
    </source>
</evidence>
<comment type="similarity">
    <text evidence="9">Belongs to the monovalent cation:proton antiporter 2 (CPA2) transporter (TC 2.A.37) family. CHX (TC 2.A.37.4) subfamily.</text>
</comment>
<dbReference type="GO" id="GO:0006813">
    <property type="term" value="P:potassium ion transport"/>
    <property type="evidence" value="ECO:0007669"/>
    <property type="project" value="UniProtKB-KW"/>
</dbReference>
<evidence type="ECO:0000313" key="14">
    <source>
        <dbReference type="EMBL" id="DAD25063.1"/>
    </source>
</evidence>
<feature type="transmembrane region" description="Helical" evidence="10">
    <location>
        <begin position="46"/>
        <end position="65"/>
    </location>
</feature>
<protein>
    <recommendedName>
        <fullName evidence="16">Cation/H(+) antiporter 15-like</fullName>
    </recommendedName>
</protein>
<dbReference type="EMBL" id="DUZY01000001">
    <property type="protein sequence ID" value="DAD25063.1"/>
    <property type="molecule type" value="Genomic_DNA"/>
</dbReference>
<keyword evidence="8 10" id="KW-0472">Membrane</keyword>
<dbReference type="InterPro" id="IPR006153">
    <property type="entry name" value="Cation/H_exchanger_TM"/>
</dbReference>
<feature type="transmembrane region" description="Helical" evidence="10">
    <location>
        <begin position="109"/>
        <end position="130"/>
    </location>
</feature>
<proteinExistence type="inferred from homology"/>
<keyword evidence="7" id="KW-0406">Ion transport</keyword>
<keyword evidence="2" id="KW-0813">Transport</keyword>
<dbReference type="Pfam" id="PF00999">
    <property type="entry name" value="Na_H_Exchanger"/>
    <property type="match status" value="1"/>
</dbReference>
<dbReference type="AlphaFoldDB" id="A0A822XZB1"/>
<feature type="transmembrane region" description="Helical" evidence="10">
    <location>
        <begin position="77"/>
        <end position="94"/>
    </location>
</feature>
<keyword evidence="5" id="KW-0630">Potassium</keyword>
<evidence type="ECO:0000259" key="13">
    <source>
        <dbReference type="Pfam" id="PF23259"/>
    </source>
</evidence>
<dbReference type="Proteomes" id="UP000607653">
    <property type="component" value="Unassembled WGS sequence"/>
</dbReference>
<evidence type="ECO:0008006" key="16">
    <source>
        <dbReference type="Google" id="ProtNLM"/>
    </source>
</evidence>
<dbReference type="PANTHER" id="PTHR32468:SF26">
    <property type="entry name" value="CATION_H(+) ANTIPORTER 15"/>
    <property type="match status" value="1"/>
</dbReference>
<comment type="subcellular location">
    <subcellularLocation>
        <location evidence="1">Membrane</location>
        <topology evidence="1">Multi-pass membrane protein</topology>
    </subcellularLocation>
</comment>
<reference evidence="14 15" key="1">
    <citation type="journal article" date="2020" name="Mol. Biol. Evol.">
        <title>Distinct Expression and Methylation Patterns for Genes with Different Fates following a Single Whole-Genome Duplication in Flowering Plants.</title>
        <authorList>
            <person name="Shi T."/>
            <person name="Rahmani R.S."/>
            <person name="Gugger P.F."/>
            <person name="Wang M."/>
            <person name="Li H."/>
            <person name="Zhang Y."/>
            <person name="Li Z."/>
            <person name="Wang Q."/>
            <person name="Van de Peer Y."/>
            <person name="Marchal K."/>
            <person name="Chen J."/>
        </authorList>
    </citation>
    <scope>NUCLEOTIDE SEQUENCE [LARGE SCALE GENOMIC DNA]</scope>
    <source>
        <tissue evidence="14">Leaf</tissue>
    </source>
</reference>
<feature type="transmembrane region" description="Helical" evidence="10">
    <location>
        <begin position="142"/>
        <end position="163"/>
    </location>
</feature>
<dbReference type="InterPro" id="IPR038770">
    <property type="entry name" value="Na+/solute_symporter_sf"/>
</dbReference>
<dbReference type="InterPro" id="IPR057290">
    <property type="entry name" value="CHX17_C"/>
</dbReference>
<dbReference type="Pfam" id="PF23259">
    <property type="entry name" value="CHX17_C"/>
    <property type="match status" value="1"/>
</dbReference>
<dbReference type="InterPro" id="IPR050794">
    <property type="entry name" value="CPA2_transporter"/>
</dbReference>
<accession>A0A822XZB1</accession>
<dbReference type="InterPro" id="IPR057291">
    <property type="entry name" value="CHX17_2nd"/>
</dbReference>
<evidence type="ECO:0000259" key="12">
    <source>
        <dbReference type="Pfam" id="PF23256"/>
    </source>
</evidence>
<comment type="caution">
    <text evidence="14">The sequence shown here is derived from an EMBL/GenBank/DDBJ whole genome shotgun (WGS) entry which is preliminary data.</text>
</comment>
<feature type="transmembrane region" description="Helical" evidence="10">
    <location>
        <begin position="361"/>
        <end position="384"/>
    </location>
</feature>
<evidence type="ECO:0000256" key="5">
    <source>
        <dbReference type="ARBA" id="ARBA00022958"/>
    </source>
</evidence>
<feature type="domain" description="Cation/H(+) antiporter central" evidence="12">
    <location>
        <begin position="496"/>
        <end position="625"/>
    </location>
</feature>
<dbReference type="Pfam" id="PF23256">
    <property type="entry name" value="CHX17_2nd"/>
    <property type="match status" value="1"/>
</dbReference>
<dbReference type="GO" id="GO:0015297">
    <property type="term" value="F:antiporter activity"/>
    <property type="evidence" value="ECO:0007669"/>
    <property type="project" value="InterPro"/>
</dbReference>
<evidence type="ECO:0000313" key="15">
    <source>
        <dbReference type="Proteomes" id="UP000607653"/>
    </source>
</evidence>
<keyword evidence="3" id="KW-0633">Potassium transport</keyword>
<dbReference type="PANTHER" id="PTHR32468">
    <property type="entry name" value="CATION/H + ANTIPORTER"/>
    <property type="match status" value="1"/>
</dbReference>
<gene>
    <name evidence="14" type="ORF">HUJ06_026527</name>
</gene>
<feature type="domain" description="Cation/H(+) antiporter C-terminal" evidence="13">
    <location>
        <begin position="635"/>
        <end position="782"/>
    </location>
</feature>
<feature type="transmembrane region" description="Helical" evidence="10">
    <location>
        <begin position="175"/>
        <end position="196"/>
    </location>
</feature>
<evidence type="ECO:0000256" key="10">
    <source>
        <dbReference type="SAM" id="Phobius"/>
    </source>
</evidence>
<evidence type="ECO:0000259" key="11">
    <source>
        <dbReference type="Pfam" id="PF00999"/>
    </source>
</evidence>
<name>A0A822XZB1_NELNU</name>
<keyword evidence="6 10" id="KW-1133">Transmembrane helix</keyword>
<dbReference type="Gene3D" id="1.20.1530.20">
    <property type="match status" value="1"/>
</dbReference>
<evidence type="ECO:0000256" key="2">
    <source>
        <dbReference type="ARBA" id="ARBA00022448"/>
    </source>
</evidence>
<dbReference type="GO" id="GO:1902600">
    <property type="term" value="P:proton transmembrane transport"/>
    <property type="evidence" value="ECO:0007669"/>
    <property type="project" value="InterPro"/>
</dbReference>
<keyword evidence="4 10" id="KW-0812">Transmembrane</keyword>
<evidence type="ECO:0000256" key="9">
    <source>
        <dbReference type="ARBA" id="ARBA00038341"/>
    </source>
</evidence>
<organism evidence="14 15">
    <name type="scientific">Nelumbo nucifera</name>
    <name type="common">Sacred lotus</name>
    <dbReference type="NCBI Taxonomy" id="4432"/>
    <lineage>
        <taxon>Eukaryota</taxon>
        <taxon>Viridiplantae</taxon>
        <taxon>Streptophyta</taxon>
        <taxon>Embryophyta</taxon>
        <taxon>Tracheophyta</taxon>
        <taxon>Spermatophyta</taxon>
        <taxon>Magnoliopsida</taxon>
        <taxon>Proteales</taxon>
        <taxon>Nelumbonaceae</taxon>
        <taxon>Nelumbo</taxon>
    </lineage>
</organism>
<evidence type="ECO:0000256" key="1">
    <source>
        <dbReference type="ARBA" id="ARBA00004141"/>
    </source>
</evidence>
<evidence type="ECO:0000256" key="8">
    <source>
        <dbReference type="ARBA" id="ARBA00023136"/>
    </source>
</evidence>
<feature type="transmembrane region" description="Helical" evidence="10">
    <location>
        <begin position="208"/>
        <end position="230"/>
    </location>
</feature>
<evidence type="ECO:0000256" key="4">
    <source>
        <dbReference type="ARBA" id="ARBA00022692"/>
    </source>
</evidence>